<dbReference type="Pfam" id="PF00924">
    <property type="entry name" value="MS_channel_2nd"/>
    <property type="match status" value="1"/>
</dbReference>
<proteinExistence type="inferred from homology"/>
<keyword evidence="6 7" id="KW-0472">Membrane</keyword>
<gene>
    <name evidence="11" type="ORF">J2X09_005197</name>
</gene>
<evidence type="ECO:0000256" key="4">
    <source>
        <dbReference type="ARBA" id="ARBA00022692"/>
    </source>
</evidence>
<feature type="transmembrane region" description="Helical" evidence="7">
    <location>
        <begin position="23"/>
        <end position="44"/>
    </location>
</feature>
<keyword evidence="4 7" id="KW-0812">Transmembrane</keyword>
<dbReference type="InterPro" id="IPR010920">
    <property type="entry name" value="LSM_dom_sf"/>
</dbReference>
<dbReference type="EMBL" id="JAVDWE010000025">
    <property type="protein sequence ID" value="MDR7097422.1"/>
    <property type="molecule type" value="Genomic_DNA"/>
</dbReference>
<comment type="caution">
    <text evidence="11">The sequence shown here is derived from an EMBL/GenBank/DDBJ whole genome shotgun (WGS) entry which is preliminary data.</text>
</comment>
<feature type="transmembrane region" description="Helical" evidence="7">
    <location>
        <begin position="90"/>
        <end position="120"/>
    </location>
</feature>
<feature type="domain" description="Mechanosensitive ion channel MscS C-terminal" evidence="9">
    <location>
        <begin position="184"/>
        <end position="263"/>
    </location>
</feature>
<dbReference type="Gene3D" id="1.10.287.1260">
    <property type="match status" value="1"/>
</dbReference>
<evidence type="ECO:0000256" key="1">
    <source>
        <dbReference type="ARBA" id="ARBA00004651"/>
    </source>
</evidence>
<evidence type="ECO:0000313" key="12">
    <source>
        <dbReference type="Proteomes" id="UP001265550"/>
    </source>
</evidence>
<dbReference type="Proteomes" id="UP001265550">
    <property type="component" value="Unassembled WGS sequence"/>
</dbReference>
<keyword evidence="5 7" id="KW-1133">Transmembrane helix</keyword>
<dbReference type="RefSeq" id="WP_204735799.1">
    <property type="nucleotide sequence ID" value="NZ_JAVDWE010000025.1"/>
</dbReference>
<dbReference type="InterPro" id="IPR049142">
    <property type="entry name" value="MS_channel_1st"/>
</dbReference>
<comment type="caution">
    <text evidence="7">Lacks conserved residue(s) required for the propagation of feature annotation.</text>
</comment>
<comment type="subunit">
    <text evidence="7">Homoheptamer.</text>
</comment>
<dbReference type="SUPFAM" id="SSF50182">
    <property type="entry name" value="Sm-like ribonucleoproteins"/>
    <property type="match status" value="1"/>
</dbReference>
<dbReference type="Pfam" id="PF21082">
    <property type="entry name" value="MS_channel_3rd"/>
    <property type="match status" value="1"/>
</dbReference>
<evidence type="ECO:0000313" key="11">
    <source>
        <dbReference type="EMBL" id="MDR7097422.1"/>
    </source>
</evidence>
<keyword evidence="3" id="KW-1003">Cell membrane</keyword>
<dbReference type="InterPro" id="IPR023408">
    <property type="entry name" value="MscS_beta-dom_sf"/>
</dbReference>
<dbReference type="InterPro" id="IPR006685">
    <property type="entry name" value="MscS_channel_2nd"/>
</dbReference>
<dbReference type="SUPFAM" id="SSF82861">
    <property type="entry name" value="Mechanosensitive channel protein MscS (YggB), transmembrane region"/>
    <property type="match status" value="1"/>
</dbReference>
<evidence type="ECO:0000259" key="8">
    <source>
        <dbReference type="Pfam" id="PF00924"/>
    </source>
</evidence>
<dbReference type="InterPro" id="IPR011014">
    <property type="entry name" value="MscS_channel_TM-2"/>
</dbReference>
<feature type="domain" description="Mechanosensitive ion channel MscS" evidence="8">
    <location>
        <begin position="107"/>
        <end position="172"/>
    </location>
</feature>
<comment type="subcellular location">
    <subcellularLocation>
        <location evidence="7">Cell inner membrane</location>
        <topology evidence="7">Multi-pass membrane protein</topology>
    </subcellularLocation>
    <subcellularLocation>
        <location evidence="1">Cell membrane</location>
        <topology evidence="1">Multi-pass membrane protein</topology>
    </subcellularLocation>
</comment>
<comment type="similarity">
    <text evidence="2 7">Belongs to the MscS (TC 1.A.23) family.</text>
</comment>
<evidence type="ECO:0000256" key="2">
    <source>
        <dbReference type="ARBA" id="ARBA00008017"/>
    </source>
</evidence>
<dbReference type="InterPro" id="IPR011066">
    <property type="entry name" value="MscS_channel_C_sf"/>
</dbReference>
<evidence type="ECO:0000259" key="10">
    <source>
        <dbReference type="Pfam" id="PF21088"/>
    </source>
</evidence>
<keyword evidence="12" id="KW-1185">Reference proteome</keyword>
<dbReference type="Gene3D" id="3.30.70.100">
    <property type="match status" value="1"/>
</dbReference>
<keyword evidence="7" id="KW-0406">Ion transport</keyword>
<protein>
    <recommendedName>
        <fullName evidence="7">Small-conductance mechanosensitive channel</fullName>
    </recommendedName>
</protein>
<dbReference type="Pfam" id="PF21088">
    <property type="entry name" value="MS_channel_1st"/>
    <property type="match status" value="1"/>
</dbReference>
<evidence type="ECO:0000256" key="7">
    <source>
        <dbReference type="RuleBase" id="RU369025"/>
    </source>
</evidence>
<feature type="transmembrane region" description="Helical" evidence="7">
    <location>
        <begin position="65"/>
        <end position="84"/>
    </location>
</feature>
<evidence type="ECO:0000256" key="5">
    <source>
        <dbReference type="ARBA" id="ARBA00022989"/>
    </source>
</evidence>
<keyword evidence="7" id="KW-0407">Ion channel</keyword>
<feature type="domain" description="Mechanosensitive ion channel transmembrane helices 2/3" evidence="10">
    <location>
        <begin position="65"/>
        <end position="105"/>
    </location>
</feature>
<dbReference type="SUPFAM" id="SSF82689">
    <property type="entry name" value="Mechanosensitive channel protein MscS (YggB), C-terminal domain"/>
    <property type="match status" value="1"/>
</dbReference>
<dbReference type="Gene3D" id="2.30.30.60">
    <property type="match status" value="1"/>
</dbReference>
<comment type="function">
    <text evidence="7">Mechanosensitive channel that participates in the regulation of osmotic pressure changes within the cell, opening in response to stretch forces in the membrane lipid bilayer, without the need for other proteins. Contributes to normal resistance to hypoosmotic shock. Forms an ion channel of 1.0 nanosiemens conductance with a slight preference for anions.</text>
</comment>
<evidence type="ECO:0000256" key="6">
    <source>
        <dbReference type="ARBA" id="ARBA00023136"/>
    </source>
</evidence>
<sequence length="290" mass="30902">MNEAFQHYTELLPALLISWGGNIAGALLTLTAGFIVSGWAARIVKRSLGRSARIDPVFHTLAGQVVRVAVMVFTLIAVLGRFGVETASLIAAIGAAGLAIGLALQGTLSNVAAGVMLLLLRPFRVGDAVSVGGTVYVIDSIGFFACEAHLPDGPRAFLPNAEIWGKTLVNYSATDRDLRRLDQTYGIGYGDDIGTALDILARVANEEPRVLKDPAPLIKVQKLGESSVDILFRVWTTRADWWDTQLDLLKKAKEALDAGGITIPYPQRDLHVIQSIEPGAAASTAKSDAS</sequence>
<dbReference type="PANTHER" id="PTHR30221">
    <property type="entry name" value="SMALL-CONDUCTANCE MECHANOSENSITIVE CHANNEL"/>
    <property type="match status" value="1"/>
</dbReference>
<keyword evidence="7" id="KW-0813">Transport</keyword>
<evidence type="ECO:0000259" key="9">
    <source>
        <dbReference type="Pfam" id="PF21082"/>
    </source>
</evidence>
<dbReference type="InterPro" id="IPR049278">
    <property type="entry name" value="MS_channel_C"/>
</dbReference>
<organism evidence="11 12">
    <name type="scientific">Hydrogenophaga laconesensis</name>
    <dbReference type="NCBI Taxonomy" id="1805971"/>
    <lineage>
        <taxon>Bacteria</taxon>
        <taxon>Pseudomonadati</taxon>
        <taxon>Pseudomonadota</taxon>
        <taxon>Betaproteobacteria</taxon>
        <taxon>Burkholderiales</taxon>
        <taxon>Comamonadaceae</taxon>
        <taxon>Hydrogenophaga</taxon>
    </lineage>
</organism>
<keyword evidence="7" id="KW-0997">Cell inner membrane</keyword>
<accession>A0ABU1VIW6</accession>
<reference evidence="11 12" key="1">
    <citation type="submission" date="2023-07" db="EMBL/GenBank/DDBJ databases">
        <title>Sorghum-associated microbial communities from plants grown in Nebraska, USA.</title>
        <authorList>
            <person name="Schachtman D."/>
        </authorList>
    </citation>
    <scope>NUCLEOTIDE SEQUENCE [LARGE SCALE GENOMIC DNA]</scope>
    <source>
        <strain evidence="11 12">BE240</strain>
    </source>
</reference>
<dbReference type="PANTHER" id="PTHR30221:SF1">
    <property type="entry name" value="SMALL-CONDUCTANCE MECHANOSENSITIVE CHANNEL"/>
    <property type="match status" value="1"/>
</dbReference>
<dbReference type="InterPro" id="IPR045275">
    <property type="entry name" value="MscS_archaea/bacteria_type"/>
</dbReference>
<name>A0ABU1VIW6_9BURK</name>
<evidence type="ECO:0000256" key="3">
    <source>
        <dbReference type="ARBA" id="ARBA00022475"/>
    </source>
</evidence>